<organism evidence="1 2">
    <name type="scientific">Natronospirillum operosum</name>
    <dbReference type="NCBI Taxonomy" id="2759953"/>
    <lineage>
        <taxon>Bacteria</taxon>
        <taxon>Pseudomonadati</taxon>
        <taxon>Pseudomonadota</taxon>
        <taxon>Gammaproteobacteria</taxon>
        <taxon>Oceanospirillales</taxon>
        <taxon>Natronospirillaceae</taxon>
        <taxon>Natronospirillum</taxon>
    </lineage>
</organism>
<accession>A0A4Z0WE46</accession>
<dbReference type="EMBL" id="SRMF01000005">
    <property type="protein sequence ID" value="TGG92413.1"/>
    <property type="molecule type" value="Genomic_DNA"/>
</dbReference>
<dbReference type="OrthoDB" id="5781652at2"/>
<dbReference type="InterPro" id="IPR010412">
    <property type="entry name" value="DUF1007"/>
</dbReference>
<comment type="caution">
    <text evidence="1">The sequence shown here is derived from an EMBL/GenBank/DDBJ whole genome shotgun (WGS) entry which is preliminary data.</text>
</comment>
<gene>
    <name evidence="1" type="ORF">E4656_13125</name>
</gene>
<name>A0A4Z0WE46_9GAMM</name>
<dbReference type="Pfam" id="PF06226">
    <property type="entry name" value="DUF1007"/>
    <property type="match status" value="1"/>
</dbReference>
<dbReference type="Proteomes" id="UP000297475">
    <property type="component" value="Unassembled WGS sequence"/>
</dbReference>
<evidence type="ECO:0000313" key="2">
    <source>
        <dbReference type="Proteomes" id="UP000297475"/>
    </source>
</evidence>
<reference evidence="1 2" key="1">
    <citation type="submission" date="2019-04" db="EMBL/GenBank/DDBJ databases">
        <title>Natronospirillum operosus gen. nov., sp. nov., a haloalkaliphilic satellite isolated from decaying biomass of laboratory culture of cyanobacterium Geitlerinema sp. and proposal of Natronospirillaceae fam. nov. and Saccharospirillaceae fam. nov.</title>
        <authorList>
            <person name="Kevbrin V."/>
            <person name="Boltyanskaya Y."/>
            <person name="Koziaeva V."/>
            <person name="Grouzdev D.S."/>
            <person name="Park M."/>
            <person name="Cho J."/>
        </authorList>
    </citation>
    <scope>NUCLEOTIDE SEQUENCE [LARGE SCALE GENOMIC DNA]</scope>
    <source>
        <strain evidence="1 2">G-116</strain>
    </source>
</reference>
<dbReference type="AlphaFoldDB" id="A0A4Z0WE46"/>
<dbReference type="RefSeq" id="WP_135483747.1">
    <property type="nucleotide sequence ID" value="NZ_SRMF01000005.1"/>
</dbReference>
<protein>
    <submittedName>
        <fullName evidence="1">DUF1007 family protein</fullName>
    </submittedName>
</protein>
<evidence type="ECO:0000313" key="1">
    <source>
        <dbReference type="EMBL" id="TGG92413.1"/>
    </source>
</evidence>
<proteinExistence type="predicted"/>
<sequence length="218" mass="25054">MIRSNFTLRTLLRSGLLLALAWLPMVVWAHPHVSVDIYMAPQFDSSGNLVAFEQRWRFDTFYSVVLIEEMDRGGAEGKARLLDDIITNLSRHEFYTRVRANGDRLSLADVDEFDLQPEASRVEFHFVLPLAEPVTAEQLQRHGFSYRVYEPTYYIEMLHAETDGILLNTGGSQCRYEIEKPEPTTEQLQRAVEVDEEGVPEDPDLGQHFAETVFIQCD</sequence>
<keyword evidence="2" id="KW-1185">Reference proteome</keyword>